<dbReference type="AlphaFoldDB" id="A0A1I4Y5L1"/>
<accession>A0A1I4Y5L1</accession>
<gene>
    <name evidence="1" type="ORF">SAMN05216386_0525</name>
</gene>
<organism evidence="1 2">
    <name type="scientific">Nitrosospira briensis</name>
    <dbReference type="NCBI Taxonomy" id="35799"/>
    <lineage>
        <taxon>Bacteria</taxon>
        <taxon>Pseudomonadati</taxon>
        <taxon>Pseudomonadota</taxon>
        <taxon>Betaproteobacteria</taxon>
        <taxon>Nitrosomonadales</taxon>
        <taxon>Nitrosomonadaceae</taxon>
        <taxon>Nitrosospira</taxon>
    </lineage>
</organism>
<evidence type="ECO:0000313" key="2">
    <source>
        <dbReference type="Proteomes" id="UP000183107"/>
    </source>
</evidence>
<dbReference type="EMBL" id="FOVJ01000001">
    <property type="protein sequence ID" value="SFN33285.1"/>
    <property type="molecule type" value="Genomic_DNA"/>
</dbReference>
<name>A0A1I4Y5L1_9PROT</name>
<protein>
    <submittedName>
        <fullName evidence="1">Uncharacterized protein</fullName>
    </submittedName>
</protein>
<dbReference type="OrthoDB" id="661223at2"/>
<reference evidence="2" key="1">
    <citation type="submission" date="2016-10" db="EMBL/GenBank/DDBJ databases">
        <authorList>
            <person name="Varghese N."/>
        </authorList>
    </citation>
    <scope>NUCLEOTIDE SEQUENCE [LARGE SCALE GENOMIC DNA]</scope>
    <source>
        <strain evidence="2">Nsp8</strain>
    </source>
</reference>
<evidence type="ECO:0000313" key="1">
    <source>
        <dbReference type="EMBL" id="SFN33285.1"/>
    </source>
</evidence>
<dbReference type="Proteomes" id="UP000183107">
    <property type="component" value="Unassembled WGS sequence"/>
</dbReference>
<proteinExistence type="predicted"/>
<sequence length="216" mass="23567">MTPFPRSPRLIKGALFSVDQKNPVATRIVFQYNPDTMTRRLEARSTGGGDASDRSEAFRLTGPPKETITLNIEVDATDQLEQVDRLALDEGVSPVLAALEVLLYPKSEFVIKNEALARNGDIEIVPPEAPITLFVWGKSRVLPVRVTGFSITEEAYDVNLNPILAKVDLTLTVLSYFDLKVDNPGYNLFMAHQIAKEALAATNLKSAVNNASGAPA</sequence>
<keyword evidence="2" id="KW-1185">Reference proteome</keyword>